<protein>
    <recommendedName>
        <fullName evidence="4">Cell wall cysteine-rich protein</fullName>
    </recommendedName>
</protein>
<reference evidence="2" key="2">
    <citation type="submission" date="2020-05" db="EMBL/GenBank/DDBJ databases">
        <authorList>
            <person name="Kim H.-S."/>
            <person name="Proctor R.H."/>
            <person name="Brown D.W."/>
        </authorList>
    </citation>
    <scope>NUCLEOTIDE SEQUENCE</scope>
    <source>
        <strain evidence="2">NRRL 20472</strain>
    </source>
</reference>
<feature type="chain" id="PRO_5034689555" description="Cell wall cysteine-rich protein" evidence="1">
    <location>
        <begin position="20"/>
        <end position="590"/>
    </location>
</feature>
<name>A0A8H4THK4_9HYPO</name>
<evidence type="ECO:0000256" key="1">
    <source>
        <dbReference type="SAM" id="SignalP"/>
    </source>
</evidence>
<keyword evidence="1" id="KW-0732">Signal</keyword>
<reference evidence="2" key="1">
    <citation type="journal article" date="2020" name="BMC Genomics">
        <title>Correction to: Identification and distribution of gene clusters required for synthesis of sphingolipid metabolism inhibitors in diverse species of the filamentous fungus Fusarium.</title>
        <authorList>
            <person name="Kim H.S."/>
            <person name="Lohmar J.M."/>
            <person name="Busman M."/>
            <person name="Brown D.W."/>
            <person name="Naumann T.A."/>
            <person name="Divon H.H."/>
            <person name="Lysoe E."/>
            <person name="Uhlig S."/>
            <person name="Proctor R.H."/>
        </authorList>
    </citation>
    <scope>NUCLEOTIDE SEQUENCE</scope>
    <source>
        <strain evidence="2">NRRL 20472</strain>
    </source>
</reference>
<gene>
    <name evidence="2" type="ORF">FSARC_11142</name>
</gene>
<feature type="signal peptide" evidence="1">
    <location>
        <begin position="1"/>
        <end position="19"/>
    </location>
</feature>
<proteinExistence type="predicted"/>
<dbReference type="OrthoDB" id="7250310at2759"/>
<sequence length="590" mass="63768">MHRSLRAFLATGLVLSAVAEPEIYYTVPDTYSELTIPQTATSLIPIPTELHVDSKGISRCCPLGTVNDGTDCVFPESSLCEEGTVLDGNVCVSVGGPKCPGDLRFNGRFCQGEDPKCLGISQFNIATGKCESPLSPRCLPKYKFIDGKCQAETGPECPPGYTERNGFCVDNSPPRCPGSDQVFEKGFCVSKYPPRCPDKSSARDGQCFGPEPGCPEGYTVGRGTCWKLPGCTPPYELKGQFCVLEGKQECPGGTFSNGACHGKLQCPAGFTYDQDLYACATTTDMVCGSGWKLFNVPGSSHEKTCCPDKTDDFNGEFCRWQVPDEDNCDEGTEYKDGACHYPPEQVKCPELYNLLNGKCVKRTPPFCEKGTYSDGKCILGSPTCPGESHWNGVDCVATYRPICDEGSHLSGPSCVTEDMPKCPEKHRLDGDNCVHEELPKCSAGTTLVDGYCRHPDVPICKQGSYQNEHCTHPELPICPQGSSVIDGKCVAIQNPHCEQGFQYDCQSKKCVYGGGNPVCKSPLYWDGKACISPLPPKCEDGHVRINNKCISQKVPKCPQGFFFDVTSQGCVATGPTCSKSIPADSPETFG</sequence>
<evidence type="ECO:0008006" key="4">
    <source>
        <dbReference type="Google" id="ProtNLM"/>
    </source>
</evidence>
<dbReference type="Proteomes" id="UP000622797">
    <property type="component" value="Unassembled WGS sequence"/>
</dbReference>
<comment type="caution">
    <text evidence="2">The sequence shown here is derived from an EMBL/GenBank/DDBJ whole genome shotgun (WGS) entry which is preliminary data.</text>
</comment>
<accession>A0A8H4THK4</accession>
<organism evidence="2 3">
    <name type="scientific">Fusarium sarcochroum</name>
    <dbReference type="NCBI Taxonomy" id="1208366"/>
    <lineage>
        <taxon>Eukaryota</taxon>
        <taxon>Fungi</taxon>
        <taxon>Dikarya</taxon>
        <taxon>Ascomycota</taxon>
        <taxon>Pezizomycotina</taxon>
        <taxon>Sordariomycetes</taxon>
        <taxon>Hypocreomycetidae</taxon>
        <taxon>Hypocreales</taxon>
        <taxon>Nectriaceae</taxon>
        <taxon>Fusarium</taxon>
        <taxon>Fusarium lateritium species complex</taxon>
    </lineage>
</organism>
<dbReference type="AlphaFoldDB" id="A0A8H4THK4"/>
<keyword evidence="3" id="KW-1185">Reference proteome</keyword>
<evidence type="ECO:0000313" key="3">
    <source>
        <dbReference type="Proteomes" id="UP000622797"/>
    </source>
</evidence>
<dbReference type="PANTHER" id="PTHR37157">
    <property type="entry name" value="PRION-LIKE-(Q/N-RICH) DOMAIN-BEARING PROTEIN 25"/>
    <property type="match status" value="1"/>
</dbReference>
<dbReference type="PANTHER" id="PTHR37157:SF4">
    <property type="entry name" value="EB DOMAIN-CONTAINING PROTEIN"/>
    <property type="match status" value="1"/>
</dbReference>
<dbReference type="EMBL" id="JABEXW010000709">
    <property type="protein sequence ID" value="KAF4958013.1"/>
    <property type="molecule type" value="Genomic_DNA"/>
</dbReference>
<evidence type="ECO:0000313" key="2">
    <source>
        <dbReference type="EMBL" id="KAF4958013.1"/>
    </source>
</evidence>